<evidence type="ECO:0000256" key="2">
    <source>
        <dbReference type="ARBA" id="ARBA00023125"/>
    </source>
</evidence>
<keyword evidence="2" id="KW-0238">DNA-binding</keyword>
<evidence type="ECO:0000313" key="5">
    <source>
        <dbReference type="EMBL" id="MBD8039161.1"/>
    </source>
</evidence>
<gene>
    <name evidence="5" type="ORF">H9625_01625</name>
</gene>
<comment type="caution">
    <text evidence="5">The sequence shown here is derived from an EMBL/GenBank/DDBJ whole genome shotgun (WGS) entry which is preliminary data.</text>
</comment>
<dbReference type="PRINTS" id="PR00038">
    <property type="entry name" value="HTHLUXR"/>
</dbReference>
<sequence length="202" mass="22907">MKSEENILVAVAETSVIVRSGLVTVLKRLPDLNVQTVEVTSQEGLQHCMEAHSPQLLIINPQFEGWFDVEAFRECYQSLDIKLVALLSSFVDSNRLKGYDESINLFEDIESLEKKISVLMNFTDDEDADQDALSQREKEIICCVVRGMTNKEIAEKLFISVHTVITHRRNITRKLQIHSAAGLTIYAIVNKLVELSEVKMKL</sequence>
<dbReference type="SUPFAM" id="SSF46894">
    <property type="entry name" value="C-terminal effector domain of the bipartite response regulators"/>
    <property type="match status" value="1"/>
</dbReference>
<dbReference type="Gene3D" id="1.10.10.10">
    <property type="entry name" value="Winged helix-like DNA-binding domain superfamily/Winged helix DNA-binding domain"/>
    <property type="match status" value="1"/>
</dbReference>
<dbReference type="InterPro" id="IPR000792">
    <property type="entry name" value="Tscrpt_reg_LuxR_C"/>
</dbReference>
<dbReference type="RefSeq" id="WP_022040721.1">
    <property type="nucleotide sequence ID" value="NZ_JACSPP010000003.1"/>
</dbReference>
<dbReference type="PANTHER" id="PTHR44688">
    <property type="entry name" value="DNA-BINDING TRANSCRIPTIONAL ACTIVATOR DEVR_DOSR"/>
    <property type="match status" value="1"/>
</dbReference>
<keyword evidence="1" id="KW-0805">Transcription regulation</keyword>
<feature type="domain" description="HTH luxR-type" evidence="4">
    <location>
        <begin position="126"/>
        <end position="191"/>
    </location>
</feature>
<evidence type="ECO:0000256" key="3">
    <source>
        <dbReference type="ARBA" id="ARBA00023163"/>
    </source>
</evidence>
<proteinExistence type="predicted"/>
<evidence type="ECO:0000256" key="1">
    <source>
        <dbReference type="ARBA" id="ARBA00023015"/>
    </source>
</evidence>
<dbReference type="EMBL" id="JACSPP010000003">
    <property type="protein sequence ID" value="MBD8039161.1"/>
    <property type="molecule type" value="Genomic_DNA"/>
</dbReference>
<dbReference type="InterPro" id="IPR036388">
    <property type="entry name" value="WH-like_DNA-bd_sf"/>
</dbReference>
<protein>
    <submittedName>
        <fullName evidence="5">Response regulator transcription factor</fullName>
    </submittedName>
</protein>
<dbReference type="InterPro" id="IPR016032">
    <property type="entry name" value="Sig_transdc_resp-reg_C-effctor"/>
</dbReference>
<dbReference type="PANTHER" id="PTHR44688:SF16">
    <property type="entry name" value="DNA-BINDING TRANSCRIPTIONAL ACTIVATOR DEVR_DOSR"/>
    <property type="match status" value="1"/>
</dbReference>
<dbReference type="SMART" id="SM00421">
    <property type="entry name" value="HTH_LUXR"/>
    <property type="match status" value="1"/>
</dbReference>
<accession>A0ABR8Y4T2</accession>
<dbReference type="Pfam" id="PF00196">
    <property type="entry name" value="GerE"/>
    <property type="match status" value="1"/>
</dbReference>
<name>A0ABR8Y4T2_9BACT</name>
<dbReference type="CDD" id="cd06170">
    <property type="entry name" value="LuxR_C_like"/>
    <property type="match status" value="1"/>
</dbReference>
<dbReference type="PROSITE" id="PS50043">
    <property type="entry name" value="HTH_LUXR_2"/>
    <property type="match status" value="1"/>
</dbReference>
<evidence type="ECO:0000259" key="4">
    <source>
        <dbReference type="PROSITE" id="PS50043"/>
    </source>
</evidence>
<evidence type="ECO:0000313" key="6">
    <source>
        <dbReference type="Proteomes" id="UP000620874"/>
    </source>
</evidence>
<organism evidence="5 6">
    <name type="scientific">Phocaeicola intestinalis</name>
    <dbReference type="NCBI Taxonomy" id="2762212"/>
    <lineage>
        <taxon>Bacteria</taxon>
        <taxon>Pseudomonadati</taxon>
        <taxon>Bacteroidota</taxon>
        <taxon>Bacteroidia</taxon>
        <taxon>Bacteroidales</taxon>
        <taxon>Bacteroidaceae</taxon>
        <taxon>Phocaeicola</taxon>
    </lineage>
</organism>
<keyword evidence="3" id="KW-0804">Transcription</keyword>
<dbReference type="PROSITE" id="PS00622">
    <property type="entry name" value="HTH_LUXR_1"/>
    <property type="match status" value="1"/>
</dbReference>
<keyword evidence="6" id="KW-1185">Reference proteome</keyword>
<dbReference type="Proteomes" id="UP000620874">
    <property type="component" value="Unassembled WGS sequence"/>
</dbReference>
<reference evidence="5 6" key="1">
    <citation type="submission" date="2020-08" db="EMBL/GenBank/DDBJ databases">
        <title>A Genomic Blueprint of the Chicken Gut Microbiome.</title>
        <authorList>
            <person name="Gilroy R."/>
            <person name="Ravi A."/>
            <person name="Getino M."/>
            <person name="Pursley I."/>
            <person name="Horton D.L."/>
            <person name="Alikhan N.-F."/>
            <person name="Baker D."/>
            <person name="Gharbi K."/>
            <person name="Hall N."/>
            <person name="Watson M."/>
            <person name="Adriaenssens E.M."/>
            <person name="Foster-Nyarko E."/>
            <person name="Jarju S."/>
            <person name="Secka A."/>
            <person name="Antonio M."/>
            <person name="Oren A."/>
            <person name="Chaudhuri R."/>
            <person name="La Ragione R.M."/>
            <person name="Hildebrand F."/>
            <person name="Pallen M.J."/>
        </authorList>
    </citation>
    <scope>NUCLEOTIDE SEQUENCE [LARGE SCALE GENOMIC DNA]</scope>
    <source>
        <strain evidence="5 6">Sa1CVN1</strain>
    </source>
</reference>